<reference evidence="2" key="1">
    <citation type="submission" date="2020-11" db="EMBL/GenBank/DDBJ databases">
        <title>Nocardioides sp. nov., isolated from Soil of Cynanchum wilfordii Hemsley rhizosphere.</title>
        <authorList>
            <person name="Lee J.-S."/>
            <person name="Suh M.K."/>
            <person name="Kim J.-S."/>
        </authorList>
    </citation>
    <scope>NUCLEOTIDE SEQUENCE</scope>
    <source>
        <strain evidence="2">KCTC 19275</strain>
    </source>
</reference>
<evidence type="ECO:0000313" key="2">
    <source>
        <dbReference type="EMBL" id="MBF4763912.1"/>
    </source>
</evidence>
<evidence type="ECO:0000313" key="3">
    <source>
        <dbReference type="Proteomes" id="UP000640489"/>
    </source>
</evidence>
<proteinExistence type="predicted"/>
<protein>
    <recommendedName>
        <fullName evidence="1">O-acyltransferase WSD1-like N-terminal domain-containing protein</fullName>
    </recommendedName>
</protein>
<comment type="caution">
    <text evidence="2">The sequence shown here is derived from an EMBL/GenBank/DDBJ whole genome shotgun (WGS) entry which is preliminary data.</text>
</comment>
<dbReference type="AlphaFoldDB" id="A0A930VG00"/>
<sequence length="75" mass="7851">MGPRVAPAGDLCLCRGATGWRSSAHDEPCDGRGAGAALPRDRPLREMHLVDGLDSGAAIYTRLQHALADGVELAK</sequence>
<accession>A0A930VG00</accession>
<dbReference type="EMBL" id="JADKPN010000006">
    <property type="protein sequence ID" value="MBF4763912.1"/>
    <property type="molecule type" value="Genomic_DNA"/>
</dbReference>
<evidence type="ECO:0000259" key="1">
    <source>
        <dbReference type="Pfam" id="PF03007"/>
    </source>
</evidence>
<organism evidence="2 3">
    <name type="scientific">Nocardioides islandensis</name>
    <dbReference type="NCBI Taxonomy" id="433663"/>
    <lineage>
        <taxon>Bacteria</taxon>
        <taxon>Bacillati</taxon>
        <taxon>Actinomycetota</taxon>
        <taxon>Actinomycetes</taxon>
        <taxon>Propionibacteriales</taxon>
        <taxon>Nocardioidaceae</taxon>
        <taxon>Nocardioides</taxon>
    </lineage>
</organism>
<dbReference type="GO" id="GO:0004144">
    <property type="term" value="F:diacylglycerol O-acyltransferase activity"/>
    <property type="evidence" value="ECO:0007669"/>
    <property type="project" value="InterPro"/>
</dbReference>
<dbReference type="InterPro" id="IPR004255">
    <property type="entry name" value="O-acyltransferase_WSD1_N"/>
</dbReference>
<gene>
    <name evidence="2" type="ORF">ISU07_12315</name>
</gene>
<keyword evidence="3" id="KW-1185">Reference proteome</keyword>
<dbReference type="Proteomes" id="UP000640489">
    <property type="component" value="Unassembled WGS sequence"/>
</dbReference>
<dbReference type="Pfam" id="PF03007">
    <property type="entry name" value="WS_DGAT_cat"/>
    <property type="match status" value="1"/>
</dbReference>
<name>A0A930VG00_9ACTN</name>
<feature type="domain" description="O-acyltransferase WSD1-like N-terminal" evidence="1">
    <location>
        <begin position="36"/>
        <end position="72"/>
    </location>
</feature>
<dbReference type="GO" id="GO:0045017">
    <property type="term" value="P:glycerolipid biosynthetic process"/>
    <property type="evidence" value="ECO:0007669"/>
    <property type="project" value="InterPro"/>
</dbReference>